<organism evidence="1 2">
    <name type="scientific">Candidatus Kerfeldbacteria bacterium RIFCSPHIGHO2_12_FULL_48_17</name>
    <dbReference type="NCBI Taxonomy" id="1798542"/>
    <lineage>
        <taxon>Bacteria</taxon>
        <taxon>Candidatus Kerfeldiibacteriota</taxon>
    </lineage>
</organism>
<protein>
    <submittedName>
        <fullName evidence="1">Uncharacterized protein</fullName>
    </submittedName>
</protein>
<evidence type="ECO:0000313" key="1">
    <source>
        <dbReference type="EMBL" id="OGY84909.1"/>
    </source>
</evidence>
<accession>A0A1G2B8H8</accession>
<dbReference type="EMBL" id="MHKD01000009">
    <property type="protein sequence ID" value="OGY84909.1"/>
    <property type="molecule type" value="Genomic_DNA"/>
</dbReference>
<dbReference type="Proteomes" id="UP000176952">
    <property type="component" value="Unassembled WGS sequence"/>
</dbReference>
<evidence type="ECO:0000313" key="2">
    <source>
        <dbReference type="Proteomes" id="UP000176952"/>
    </source>
</evidence>
<reference evidence="1 2" key="1">
    <citation type="journal article" date="2016" name="Nat. Commun.">
        <title>Thousands of microbial genomes shed light on interconnected biogeochemical processes in an aquifer system.</title>
        <authorList>
            <person name="Anantharaman K."/>
            <person name="Brown C.T."/>
            <person name="Hug L.A."/>
            <person name="Sharon I."/>
            <person name="Castelle C.J."/>
            <person name="Probst A.J."/>
            <person name="Thomas B.C."/>
            <person name="Singh A."/>
            <person name="Wilkins M.J."/>
            <person name="Karaoz U."/>
            <person name="Brodie E.L."/>
            <person name="Williams K.H."/>
            <person name="Hubbard S.S."/>
            <person name="Banfield J.F."/>
        </authorList>
    </citation>
    <scope>NUCLEOTIDE SEQUENCE [LARGE SCALE GENOMIC DNA]</scope>
</reference>
<sequence length="125" mass="14933">MITYQYSPTKDVTAAWQTLKNWHWLRKNRMIFFLPTPVRFFRLFFRQPRPLQITCKENIQLFWVSSGTWGSYELPNSIFICPWGIKDMKSVITHEIAHLKHEDNAGGLSHEDKEKYIASRMTDRL</sequence>
<proteinExistence type="predicted"/>
<comment type="caution">
    <text evidence="1">The sequence shown here is derived from an EMBL/GenBank/DDBJ whole genome shotgun (WGS) entry which is preliminary data.</text>
</comment>
<dbReference type="STRING" id="1798542.A3F54_04150"/>
<dbReference type="AlphaFoldDB" id="A0A1G2B8H8"/>
<gene>
    <name evidence="1" type="ORF">A3F54_04150</name>
</gene>
<name>A0A1G2B8H8_9BACT</name>